<dbReference type="AlphaFoldDB" id="A0A2K5LMG4"/>
<keyword evidence="2" id="KW-1185">Reference proteome</keyword>
<protein>
    <submittedName>
        <fullName evidence="1">Uncharacterized protein</fullName>
    </submittedName>
</protein>
<name>A0A2K5LMG4_CERAT</name>
<dbReference type="GeneTree" id="ENSGT00910000148211"/>
<organism evidence="1 2">
    <name type="scientific">Cercocebus atys</name>
    <name type="common">Sooty mangabey</name>
    <name type="synonym">Cercocebus torquatus atys</name>
    <dbReference type="NCBI Taxonomy" id="9531"/>
    <lineage>
        <taxon>Eukaryota</taxon>
        <taxon>Metazoa</taxon>
        <taxon>Chordata</taxon>
        <taxon>Craniata</taxon>
        <taxon>Vertebrata</taxon>
        <taxon>Euteleostomi</taxon>
        <taxon>Mammalia</taxon>
        <taxon>Eutheria</taxon>
        <taxon>Euarchontoglires</taxon>
        <taxon>Primates</taxon>
        <taxon>Haplorrhini</taxon>
        <taxon>Catarrhini</taxon>
        <taxon>Cercopithecidae</taxon>
        <taxon>Cercopithecinae</taxon>
        <taxon>Cercocebus</taxon>
    </lineage>
</organism>
<dbReference type="Proteomes" id="UP000233060">
    <property type="component" value="Unassembled WGS sequence"/>
</dbReference>
<dbReference type="Ensembl" id="ENSCATT00000038302.1">
    <property type="protein sequence ID" value="ENSCATP00000014156.1"/>
    <property type="gene ID" value="ENSCATG00000031133.1"/>
</dbReference>
<dbReference type="Bgee" id="ENSCATG00000031133">
    <property type="expression patterns" value="Expressed in bone marrow and 11 other cell types or tissues"/>
</dbReference>
<evidence type="ECO:0000313" key="2">
    <source>
        <dbReference type="Proteomes" id="UP000233060"/>
    </source>
</evidence>
<proteinExistence type="predicted"/>
<reference evidence="1" key="2">
    <citation type="submission" date="2025-09" db="UniProtKB">
        <authorList>
            <consortium name="Ensembl"/>
        </authorList>
    </citation>
    <scope>IDENTIFICATION</scope>
</reference>
<evidence type="ECO:0000313" key="1">
    <source>
        <dbReference type="Ensembl" id="ENSCATP00000014156.1"/>
    </source>
</evidence>
<accession>A0A2K5LMG4</accession>
<reference evidence="1" key="1">
    <citation type="submission" date="2025-08" db="UniProtKB">
        <authorList>
            <consortium name="Ensembl"/>
        </authorList>
    </citation>
    <scope>IDENTIFICATION</scope>
</reference>
<sequence>QEHLPPPSQSAPTHLSALSQGAVSGILGSRLGLASEPGSSCLLLHFCKTNPVTRMVLTPGALYYWSSCPGLLFYINKQMSLKKFTCN</sequence>